<evidence type="ECO:0000256" key="7">
    <source>
        <dbReference type="SAM" id="SignalP"/>
    </source>
</evidence>
<dbReference type="SUPFAM" id="SSF57283">
    <property type="entry name" value="PMP inhibitors"/>
    <property type="match status" value="1"/>
</dbReference>
<dbReference type="GO" id="GO:0005576">
    <property type="term" value="C:extracellular region"/>
    <property type="evidence" value="ECO:0007669"/>
    <property type="project" value="UniProtKB-SubCell"/>
</dbReference>
<keyword evidence="9" id="KW-1185">Reference proteome</keyword>
<dbReference type="AlphaFoldDB" id="A0A8K0CVZ7"/>
<evidence type="ECO:0000256" key="6">
    <source>
        <dbReference type="SAM" id="MobiDB-lite"/>
    </source>
</evidence>
<name>A0A8K0CVZ7_IGNLU</name>
<organism evidence="8 9">
    <name type="scientific">Ignelater luminosus</name>
    <name type="common">Cucubano</name>
    <name type="synonym">Pyrophorus luminosus</name>
    <dbReference type="NCBI Taxonomy" id="2038154"/>
    <lineage>
        <taxon>Eukaryota</taxon>
        <taxon>Metazoa</taxon>
        <taxon>Ecdysozoa</taxon>
        <taxon>Arthropoda</taxon>
        <taxon>Hexapoda</taxon>
        <taxon>Insecta</taxon>
        <taxon>Pterygota</taxon>
        <taxon>Neoptera</taxon>
        <taxon>Endopterygota</taxon>
        <taxon>Coleoptera</taxon>
        <taxon>Polyphaga</taxon>
        <taxon>Elateriformia</taxon>
        <taxon>Elateroidea</taxon>
        <taxon>Elateridae</taxon>
        <taxon>Agrypninae</taxon>
        <taxon>Pyrophorini</taxon>
        <taxon>Ignelater</taxon>
    </lineage>
</organism>
<feature type="signal peptide" evidence="7">
    <location>
        <begin position="1"/>
        <end position="21"/>
    </location>
</feature>
<evidence type="ECO:0000313" key="8">
    <source>
        <dbReference type="EMBL" id="KAF2894609.1"/>
    </source>
</evidence>
<dbReference type="GO" id="GO:0004867">
    <property type="term" value="F:serine-type endopeptidase inhibitor activity"/>
    <property type="evidence" value="ECO:0007669"/>
    <property type="project" value="UniProtKB-KW"/>
</dbReference>
<gene>
    <name evidence="8" type="ORF">ILUMI_11575</name>
</gene>
<keyword evidence="2" id="KW-0964">Secreted</keyword>
<keyword evidence="3" id="KW-0646">Protease inhibitor</keyword>
<evidence type="ECO:0000256" key="3">
    <source>
        <dbReference type="ARBA" id="ARBA00022690"/>
    </source>
</evidence>
<dbReference type="EMBL" id="VTPC01006842">
    <property type="protein sequence ID" value="KAF2894609.1"/>
    <property type="molecule type" value="Genomic_DNA"/>
</dbReference>
<keyword evidence="4" id="KW-0722">Serine protease inhibitor</keyword>
<sequence length="145" mass="17223">MKFVWFVFILILPAALKISLSKHFQCKKDDEYLINCNKCWCIDDGFPVCTKLDCRNMARKYWNDVKQNHFYMTNFQERSKSLLNIKHDNVINSFFQGLRNVSIFGNLRAQKLGKFVTTSSTYKRHLHKVKTSRRPNASPRKLRKD</sequence>
<evidence type="ECO:0000256" key="5">
    <source>
        <dbReference type="ARBA" id="ARBA00029459"/>
    </source>
</evidence>
<comment type="similarity">
    <text evidence="5">Belongs to the protease inhibitor I19 family.</text>
</comment>
<evidence type="ECO:0000313" key="9">
    <source>
        <dbReference type="Proteomes" id="UP000801492"/>
    </source>
</evidence>
<comment type="subcellular location">
    <subcellularLocation>
        <location evidence="1">Secreted</location>
    </subcellularLocation>
</comment>
<dbReference type="InterPro" id="IPR036201">
    <property type="entry name" value="Pacifastin_dom_sf"/>
</dbReference>
<evidence type="ECO:0000256" key="4">
    <source>
        <dbReference type="ARBA" id="ARBA00022900"/>
    </source>
</evidence>
<evidence type="ECO:0000256" key="2">
    <source>
        <dbReference type="ARBA" id="ARBA00022525"/>
    </source>
</evidence>
<feature type="chain" id="PRO_5035472272" evidence="7">
    <location>
        <begin position="22"/>
        <end position="145"/>
    </location>
</feature>
<accession>A0A8K0CVZ7</accession>
<keyword evidence="7" id="KW-0732">Signal</keyword>
<feature type="region of interest" description="Disordered" evidence="6">
    <location>
        <begin position="126"/>
        <end position="145"/>
    </location>
</feature>
<protein>
    <submittedName>
        <fullName evidence="8">Uncharacterized protein</fullName>
    </submittedName>
</protein>
<comment type="caution">
    <text evidence="8">The sequence shown here is derived from an EMBL/GenBank/DDBJ whole genome shotgun (WGS) entry which is preliminary data.</text>
</comment>
<reference evidence="8" key="1">
    <citation type="submission" date="2019-08" db="EMBL/GenBank/DDBJ databases">
        <title>The genome of the North American firefly Photinus pyralis.</title>
        <authorList>
            <consortium name="Photinus pyralis genome working group"/>
            <person name="Fallon T.R."/>
            <person name="Sander Lower S.E."/>
            <person name="Weng J.-K."/>
        </authorList>
    </citation>
    <scope>NUCLEOTIDE SEQUENCE</scope>
    <source>
        <strain evidence="8">TRF0915ILg1</strain>
        <tissue evidence="8">Whole body</tissue>
    </source>
</reference>
<evidence type="ECO:0000256" key="1">
    <source>
        <dbReference type="ARBA" id="ARBA00004613"/>
    </source>
</evidence>
<dbReference type="Proteomes" id="UP000801492">
    <property type="component" value="Unassembled WGS sequence"/>
</dbReference>
<proteinExistence type="inferred from homology"/>